<evidence type="ECO:0000259" key="1">
    <source>
        <dbReference type="Pfam" id="PF21347"/>
    </source>
</evidence>
<dbReference type="RefSeq" id="WP_123014573.1">
    <property type="nucleotide sequence ID" value="NZ_AP024912.1"/>
</dbReference>
<dbReference type="Gene3D" id="2.40.360.20">
    <property type="match status" value="1"/>
</dbReference>
<gene>
    <name evidence="2" type="ORF">ACFODT_02660</name>
</gene>
<evidence type="ECO:0000313" key="3">
    <source>
        <dbReference type="Proteomes" id="UP001595384"/>
    </source>
</evidence>
<dbReference type="Pfam" id="PF21347">
    <property type="entry name" value="DUF3108_like"/>
    <property type="match status" value="1"/>
</dbReference>
<sequence length="259" mass="29714">MTRKSFYHTLSLMSIVLCGCEPSIPENSAKSCFNATLYQPGNHFTMAWIKDNQQIGIFKTTYSNTEYQGKSATIAKKKLERANKDITLAQKLVVTTDKDNWQYLQWHSIIEVNYNATVVKNTMLEPSAIDFNFIQAGEQRKREYRMKTVQTDNTWAPTLKYDSKLQQTTQFVGMELITTAAGTFNTCHIKLTTNHLDSDKRPSVEDTWYAQSLGIPVKWESQNSDKKTMLVSASIDGKRYNSSKVMKDKYHESQNTDKK</sequence>
<name>A0ABV7C7G3_9VIBR</name>
<keyword evidence="3" id="KW-1185">Reference proteome</keyword>
<dbReference type="EMBL" id="JBHRSE010000019">
    <property type="protein sequence ID" value="MFC3022733.1"/>
    <property type="molecule type" value="Genomic_DNA"/>
</dbReference>
<dbReference type="InterPro" id="IPR049279">
    <property type="entry name" value="DUF3108-like"/>
</dbReference>
<organism evidence="2 3">
    <name type="scientific">Vibrio zhugei</name>
    <dbReference type="NCBI Taxonomy" id="2479546"/>
    <lineage>
        <taxon>Bacteria</taxon>
        <taxon>Pseudomonadati</taxon>
        <taxon>Pseudomonadota</taxon>
        <taxon>Gammaproteobacteria</taxon>
        <taxon>Vibrionales</taxon>
        <taxon>Vibrionaceae</taxon>
        <taxon>Vibrio</taxon>
    </lineage>
</organism>
<evidence type="ECO:0000313" key="2">
    <source>
        <dbReference type="EMBL" id="MFC3022733.1"/>
    </source>
</evidence>
<protein>
    <recommendedName>
        <fullName evidence="1">DUF3108 domain-containing protein</fullName>
    </recommendedName>
</protein>
<proteinExistence type="predicted"/>
<dbReference type="Proteomes" id="UP001595384">
    <property type="component" value="Unassembled WGS sequence"/>
</dbReference>
<accession>A0ABV7C7G3</accession>
<feature type="domain" description="DUF3108" evidence="1">
    <location>
        <begin position="91"/>
        <end position="233"/>
    </location>
</feature>
<comment type="caution">
    <text evidence="2">The sequence shown here is derived from an EMBL/GenBank/DDBJ whole genome shotgun (WGS) entry which is preliminary data.</text>
</comment>
<reference evidence="3" key="1">
    <citation type="journal article" date="2019" name="Int. J. Syst. Evol. Microbiol.">
        <title>The Global Catalogue of Microorganisms (GCM) 10K type strain sequencing project: providing services to taxonomists for standard genome sequencing and annotation.</title>
        <authorList>
            <consortium name="The Broad Institute Genomics Platform"/>
            <consortium name="The Broad Institute Genome Sequencing Center for Infectious Disease"/>
            <person name="Wu L."/>
            <person name="Ma J."/>
        </authorList>
    </citation>
    <scope>NUCLEOTIDE SEQUENCE [LARGE SCALE GENOMIC DNA]</scope>
    <source>
        <strain evidence="3">KCTC 62784</strain>
    </source>
</reference>
<dbReference type="PROSITE" id="PS51257">
    <property type="entry name" value="PROKAR_LIPOPROTEIN"/>
    <property type="match status" value="1"/>
</dbReference>